<evidence type="ECO:0000256" key="1">
    <source>
        <dbReference type="SAM" id="Phobius"/>
    </source>
</evidence>
<organism evidence="2 3">
    <name type="scientific">Physocladia obscura</name>
    <dbReference type="NCBI Taxonomy" id="109957"/>
    <lineage>
        <taxon>Eukaryota</taxon>
        <taxon>Fungi</taxon>
        <taxon>Fungi incertae sedis</taxon>
        <taxon>Chytridiomycota</taxon>
        <taxon>Chytridiomycota incertae sedis</taxon>
        <taxon>Chytridiomycetes</taxon>
        <taxon>Chytridiales</taxon>
        <taxon>Chytriomycetaceae</taxon>
        <taxon>Physocladia</taxon>
    </lineage>
</organism>
<feature type="transmembrane region" description="Helical" evidence="1">
    <location>
        <begin position="33"/>
        <end position="56"/>
    </location>
</feature>
<keyword evidence="3" id="KW-1185">Reference proteome</keyword>
<keyword evidence="1" id="KW-0472">Membrane</keyword>
<feature type="transmembrane region" description="Helical" evidence="1">
    <location>
        <begin position="77"/>
        <end position="99"/>
    </location>
</feature>
<dbReference type="Proteomes" id="UP001211907">
    <property type="component" value="Unassembled WGS sequence"/>
</dbReference>
<feature type="non-terminal residue" evidence="2">
    <location>
        <position position="1"/>
    </location>
</feature>
<name>A0AAD5X770_9FUNG</name>
<protein>
    <submittedName>
        <fullName evidence="2">Uncharacterized protein</fullName>
    </submittedName>
</protein>
<dbReference type="AlphaFoldDB" id="A0AAD5X770"/>
<reference evidence="2" key="1">
    <citation type="submission" date="2020-05" db="EMBL/GenBank/DDBJ databases">
        <title>Phylogenomic resolution of chytrid fungi.</title>
        <authorList>
            <person name="Stajich J.E."/>
            <person name="Amses K."/>
            <person name="Simmons R."/>
            <person name="Seto K."/>
            <person name="Myers J."/>
            <person name="Bonds A."/>
            <person name="Quandt C.A."/>
            <person name="Barry K."/>
            <person name="Liu P."/>
            <person name="Grigoriev I."/>
            <person name="Longcore J.E."/>
            <person name="James T.Y."/>
        </authorList>
    </citation>
    <scope>NUCLEOTIDE SEQUENCE</scope>
    <source>
        <strain evidence="2">JEL0513</strain>
    </source>
</reference>
<keyword evidence="1" id="KW-0812">Transmembrane</keyword>
<dbReference type="EMBL" id="JADGJH010003268">
    <property type="protein sequence ID" value="KAJ3092242.1"/>
    <property type="molecule type" value="Genomic_DNA"/>
</dbReference>
<proteinExistence type="predicted"/>
<accession>A0AAD5X770</accession>
<keyword evidence="1" id="KW-1133">Transmembrane helix</keyword>
<evidence type="ECO:0000313" key="2">
    <source>
        <dbReference type="EMBL" id="KAJ3092242.1"/>
    </source>
</evidence>
<evidence type="ECO:0000313" key="3">
    <source>
        <dbReference type="Proteomes" id="UP001211907"/>
    </source>
</evidence>
<comment type="caution">
    <text evidence="2">The sequence shown here is derived from an EMBL/GenBank/DDBJ whole genome shotgun (WGS) entry which is preliminary data.</text>
</comment>
<sequence>MLFFGGLPGLLVYRANPQDRKALVPFVIPQAIYHLLSLLSLFSTFLSLNFPVFGPAQSVLPVFMGSLFNQLLKTYRVRLWICNMAIHLVLYVWCVVWIVRVQETGGIPGFKLEKEKSKKE</sequence>
<gene>
    <name evidence="2" type="ORF">HK100_006981</name>
</gene>